<name>A0A0A1DNA3_NOCSI</name>
<dbReference type="HOGENOM" id="CLU_577261_0_0_11"/>
<evidence type="ECO:0000256" key="1">
    <source>
        <dbReference type="SAM" id="MobiDB-lite"/>
    </source>
</evidence>
<feature type="compositionally biased region" description="Acidic residues" evidence="1">
    <location>
        <begin position="436"/>
        <end position="448"/>
    </location>
</feature>
<evidence type="ECO:0000313" key="3">
    <source>
        <dbReference type="Proteomes" id="UP000030300"/>
    </source>
</evidence>
<dbReference type="OrthoDB" id="3789478at2"/>
<organism evidence="2 3">
    <name type="scientific">Nocardioides simplex</name>
    <name type="common">Arthrobacter simplex</name>
    <dbReference type="NCBI Taxonomy" id="2045"/>
    <lineage>
        <taxon>Bacteria</taxon>
        <taxon>Bacillati</taxon>
        <taxon>Actinomycetota</taxon>
        <taxon>Actinomycetes</taxon>
        <taxon>Propionibacteriales</taxon>
        <taxon>Nocardioidaceae</taxon>
        <taxon>Pimelobacter</taxon>
    </lineage>
</organism>
<proteinExistence type="predicted"/>
<dbReference type="KEGG" id="psim:KR76_09060"/>
<protein>
    <submittedName>
        <fullName evidence="2">Uncharacterized protein</fullName>
    </submittedName>
</protein>
<feature type="region of interest" description="Disordered" evidence="1">
    <location>
        <begin position="428"/>
        <end position="473"/>
    </location>
</feature>
<reference evidence="2 3" key="1">
    <citation type="journal article" date="2015" name="Genome Announc.">
        <title>Complete Genome Sequence of Steroid-Transforming Nocardioides simplex VKM Ac-2033D.</title>
        <authorList>
            <person name="Shtratnikova V.Y."/>
            <person name="Schelkunov M.I."/>
            <person name="Pekov Y.A."/>
            <person name="Fokina V.V."/>
            <person name="Logacheva M.D."/>
            <person name="Sokolov S.L."/>
            <person name="Bragin E.Y."/>
            <person name="Ashapkin V.V."/>
            <person name="Donova M.V."/>
        </authorList>
    </citation>
    <scope>NUCLEOTIDE SEQUENCE [LARGE SCALE GENOMIC DNA]</scope>
    <source>
        <strain evidence="2 3">VKM Ac-2033D</strain>
    </source>
</reference>
<sequence length="473" mass="50777">MTIDLEINWGNLEQLLTVFDDVGADSEKIRDYANTWVCSKEGFDYDLCALKPIADVMPTLQGYFTDMQTFFAGRWSGVRDAVVLSAKDIDLTDGAVNHTFLNLAAGIAEDGGAPDVAAAIEALKLDPVPIDLSEPEKGGEQLAGKHDDRFQVASDTWDGFRDTINSGIDGINWAIGVARDAGVDIADVPKLPTDSLREMIVYPLSGNYEVIQRNGNACTIMGQAMRDWGTNFSLLSGKTTLALKGQASLGLIAQLNAYNLVLKAVGTGLAQGEHVYAWVAKVSEEIAIVVEKVMVKMSLKLAKVASRIGSKAVPIIGWVSLAWDIIDKGFAAITDIWNDIQELIQMIEDCKQLVDEVDAWAQVAADRLKVFEKILDLVKELPGVNVGGGIDSLKANLDQITKNLEDVPSFDESVSGAQDKLNDAIDDLAGLHPEDSGDFDDDDDDDDSVILAPGPFEGTYPGSGSGSSSGGYV</sequence>
<dbReference type="STRING" id="2045.KR76_09060"/>
<gene>
    <name evidence="2" type="ORF">KR76_09060</name>
</gene>
<dbReference type="GeneID" id="96609053"/>
<keyword evidence="3" id="KW-1185">Reference proteome</keyword>
<dbReference type="EMBL" id="CP009896">
    <property type="protein sequence ID" value="AIY16875.1"/>
    <property type="molecule type" value="Genomic_DNA"/>
</dbReference>
<dbReference type="AlphaFoldDB" id="A0A0A1DNA3"/>
<evidence type="ECO:0000313" key="2">
    <source>
        <dbReference type="EMBL" id="AIY16875.1"/>
    </source>
</evidence>
<accession>A0A0A1DNA3</accession>
<dbReference type="Proteomes" id="UP000030300">
    <property type="component" value="Chromosome"/>
</dbReference>
<dbReference type="eggNOG" id="ENOG5030MPP">
    <property type="taxonomic scope" value="Bacteria"/>
</dbReference>
<feature type="compositionally biased region" description="Gly residues" evidence="1">
    <location>
        <begin position="461"/>
        <end position="473"/>
    </location>
</feature>
<dbReference type="RefSeq" id="WP_038677835.1">
    <property type="nucleotide sequence ID" value="NZ_BJMC01000008.1"/>
</dbReference>